<keyword evidence="6" id="KW-0223">Dioxygenase</keyword>
<keyword evidence="4" id="KW-0560">Oxidoreductase</keyword>
<comment type="similarity">
    <text evidence="1">Belongs to the nitronate monooxygenase family. NMO class I subfamily.</text>
</comment>
<dbReference type="EMBL" id="UOEF01000263">
    <property type="protein sequence ID" value="VAV98161.1"/>
    <property type="molecule type" value="Genomic_DNA"/>
</dbReference>
<accession>A0A3B0S551</accession>
<protein>
    <submittedName>
        <fullName evidence="6">Dioxygenases related to 2-nitropropane dioxygenase</fullName>
    </submittedName>
</protein>
<sequence length="338" mass="36196">MGYCGGSLFLNFGDNMTLPAIFDNLRLPLIGSPLFIVSGPELVIAQCKAGIVGSFPALNARPQSMLDEWIHQITEELAAWNRDNPDRPAAPFAVNQIVHKSSDRLDQDMETCAKWKVPLIITSLGAIEDLNKAVHSWGGITLHDVINDRFAHKAIEKGADGLIPVAAGAGGHAGVTSPFALMQEIRQWFDGPVALSGSIGCGASILGAQAMGADLGYMGSAFIATKEANADQAHKDGIVEGRAKDIVYSDLFTGVSGNYLRGSIEKAGLDPDNLPQGEYKTMNFGSGGNTDKKAWKDIWGSGQGIGAIDEVRSVQEMVDILTGEYRAARNSLKERFDY</sequence>
<keyword evidence="3" id="KW-0288">FMN</keyword>
<evidence type="ECO:0000256" key="2">
    <source>
        <dbReference type="ARBA" id="ARBA00022630"/>
    </source>
</evidence>
<evidence type="ECO:0000256" key="4">
    <source>
        <dbReference type="ARBA" id="ARBA00023002"/>
    </source>
</evidence>
<dbReference type="PANTHER" id="PTHR42747">
    <property type="entry name" value="NITRONATE MONOOXYGENASE-RELATED"/>
    <property type="match status" value="1"/>
</dbReference>
<dbReference type="Pfam" id="PF03060">
    <property type="entry name" value="NMO"/>
    <property type="match status" value="1"/>
</dbReference>
<evidence type="ECO:0000256" key="5">
    <source>
        <dbReference type="ARBA" id="ARBA00023033"/>
    </source>
</evidence>
<keyword evidence="2" id="KW-0285">Flavoprotein</keyword>
<dbReference type="CDD" id="cd04730">
    <property type="entry name" value="NPD_like"/>
    <property type="match status" value="1"/>
</dbReference>
<dbReference type="GO" id="GO:0051213">
    <property type="term" value="F:dioxygenase activity"/>
    <property type="evidence" value="ECO:0007669"/>
    <property type="project" value="UniProtKB-KW"/>
</dbReference>
<dbReference type="SUPFAM" id="SSF51412">
    <property type="entry name" value="Inosine monophosphate dehydrogenase (IMPDH)"/>
    <property type="match status" value="1"/>
</dbReference>
<evidence type="ECO:0000256" key="3">
    <source>
        <dbReference type="ARBA" id="ARBA00022643"/>
    </source>
</evidence>
<dbReference type="InterPro" id="IPR013785">
    <property type="entry name" value="Aldolase_TIM"/>
</dbReference>
<reference evidence="6" key="1">
    <citation type="submission" date="2018-06" db="EMBL/GenBank/DDBJ databases">
        <authorList>
            <person name="Zhirakovskaya E."/>
        </authorList>
    </citation>
    <scope>NUCLEOTIDE SEQUENCE</scope>
</reference>
<organism evidence="6">
    <name type="scientific">hydrothermal vent metagenome</name>
    <dbReference type="NCBI Taxonomy" id="652676"/>
    <lineage>
        <taxon>unclassified sequences</taxon>
        <taxon>metagenomes</taxon>
        <taxon>ecological metagenomes</taxon>
    </lineage>
</organism>
<proteinExistence type="inferred from homology"/>
<evidence type="ECO:0000256" key="1">
    <source>
        <dbReference type="ARBA" id="ARBA00009881"/>
    </source>
</evidence>
<dbReference type="AlphaFoldDB" id="A0A3B0S551"/>
<dbReference type="FunFam" id="3.20.20.70:FF:000210">
    <property type="entry name" value="2-nitropropane dioxygenase"/>
    <property type="match status" value="1"/>
</dbReference>
<dbReference type="Gene3D" id="3.20.20.70">
    <property type="entry name" value="Aldolase class I"/>
    <property type="match status" value="1"/>
</dbReference>
<name>A0A3B0S551_9ZZZZ</name>
<keyword evidence="5" id="KW-0503">Monooxygenase</keyword>
<evidence type="ECO:0000313" key="6">
    <source>
        <dbReference type="EMBL" id="VAV98161.1"/>
    </source>
</evidence>
<dbReference type="InterPro" id="IPR004136">
    <property type="entry name" value="NMO"/>
</dbReference>
<gene>
    <name evidence="6" type="ORF">MNBD_ALPHA04-851</name>
</gene>
<dbReference type="PANTHER" id="PTHR42747:SF4">
    <property type="entry name" value="BLR1330 PROTEIN"/>
    <property type="match status" value="1"/>
</dbReference>
<dbReference type="GO" id="GO:0018580">
    <property type="term" value="F:nitronate monooxygenase activity"/>
    <property type="evidence" value="ECO:0007669"/>
    <property type="project" value="InterPro"/>
</dbReference>